<gene>
    <name evidence="3" type="ORF">ACFQ3C_04625</name>
</gene>
<evidence type="ECO:0000313" key="4">
    <source>
        <dbReference type="Proteomes" id="UP001597151"/>
    </source>
</evidence>
<sequence>MQHILKKLVSPDCLLSRTDALSSPPQVPAANGLYAWFFRNAPDIVPTQDCTTLDDLVLLYVGISPFRAPSRSNLRKRIRQHYTSDAYGSTLRQTLGVLLAEQSGFPLRRVGNGKRMTLTHLGEQWLDRWMEQNAFVTCVENPEPWLIEEEVFQRLSLPLNIQGNQHHAFSSTLKRLRIDANARARELPVINQTGQTRRRPSDATGRTNIATTG</sequence>
<feature type="compositionally biased region" description="Polar residues" evidence="1">
    <location>
        <begin position="204"/>
        <end position="213"/>
    </location>
</feature>
<dbReference type="EMBL" id="JBHTKR010000002">
    <property type="protein sequence ID" value="MFD1193945.1"/>
    <property type="molecule type" value="Genomic_DNA"/>
</dbReference>
<evidence type="ECO:0000313" key="3">
    <source>
        <dbReference type="EMBL" id="MFD1193945.1"/>
    </source>
</evidence>
<dbReference type="RefSeq" id="WP_380789293.1">
    <property type="nucleotide sequence ID" value="NZ_JBHTKR010000002.1"/>
</dbReference>
<dbReference type="Pfam" id="PF20815">
    <property type="entry name" value="GIY_YIG_2"/>
    <property type="match status" value="1"/>
</dbReference>
<protein>
    <submittedName>
        <fullName evidence="3">GIY-YIG nuclease family protein</fullName>
    </submittedName>
</protein>
<reference evidence="4" key="1">
    <citation type="journal article" date="2019" name="Int. J. Syst. Evol. Microbiol.">
        <title>The Global Catalogue of Microorganisms (GCM) 10K type strain sequencing project: providing services to taxonomists for standard genome sequencing and annotation.</title>
        <authorList>
            <consortium name="The Broad Institute Genomics Platform"/>
            <consortium name="The Broad Institute Genome Sequencing Center for Infectious Disease"/>
            <person name="Wu L."/>
            <person name="Ma J."/>
        </authorList>
    </citation>
    <scope>NUCLEOTIDE SEQUENCE [LARGE SCALE GENOMIC DNA]</scope>
    <source>
        <strain evidence="4">CCUG 55328</strain>
    </source>
</reference>
<comment type="caution">
    <text evidence="3">The sequence shown here is derived from an EMBL/GenBank/DDBJ whole genome shotgun (WGS) entry which is preliminary data.</text>
</comment>
<accession>A0ABW3TB41</accession>
<feature type="region of interest" description="Disordered" evidence="1">
    <location>
        <begin position="193"/>
        <end position="213"/>
    </location>
</feature>
<proteinExistence type="predicted"/>
<dbReference type="Proteomes" id="UP001597151">
    <property type="component" value="Unassembled WGS sequence"/>
</dbReference>
<keyword evidence="4" id="KW-1185">Reference proteome</keyword>
<feature type="domain" description="GIY-YIG catalytic" evidence="2">
    <location>
        <begin position="32"/>
        <end position="177"/>
    </location>
</feature>
<name>A0ABW3TB41_9RHOB</name>
<evidence type="ECO:0000256" key="1">
    <source>
        <dbReference type="SAM" id="MobiDB-lite"/>
    </source>
</evidence>
<evidence type="ECO:0000259" key="2">
    <source>
        <dbReference type="Pfam" id="PF20815"/>
    </source>
</evidence>
<dbReference type="InterPro" id="IPR049311">
    <property type="entry name" value="GIY_YIG_cat"/>
</dbReference>
<organism evidence="3 4">
    <name type="scientific">Seohaeicola saemankumensis</name>
    <dbReference type="NCBI Taxonomy" id="481181"/>
    <lineage>
        <taxon>Bacteria</taxon>
        <taxon>Pseudomonadati</taxon>
        <taxon>Pseudomonadota</taxon>
        <taxon>Alphaproteobacteria</taxon>
        <taxon>Rhodobacterales</taxon>
        <taxon>Roseobacteraceae</taxon>
        <taxon>Seohaeicola</taxon>
    </lineage>
</organism>